<dbReference type="Proteomes" id="UP000187406">
    <property type="component" value="Unassembled WGS sequence"/>
</dbReference>
<dbReference type="AlphaFoldDB" id="A0A1Q3BDH8"/>
<comment type="subcellular location">
    <subcellularLocation>
        <location evidence="1">Membrane</location>
        <topology evidence="1">Single-pass type I membrane protein</topology>
    </subcellularLocation>
</comment>
<evidence type="ECO:0000256" key="5">
    <source>
        <dbReference type="ARBA" id="ARBA00022729"/>
    </source>
</evidence>
<dbReference type="GO" id="GO:0016020">
    <property type="term" value="C:membrane"/>
    <property type="evidence" value="ECO:0007669"/>
    <property type="project" value="UniProtKB-SubCell"/>
</dbReference>
<keyword evidence="8" id="KW-0472">Membrane</keyword>
<evidence type="ECO:0000256" key="9">
    <source>
        <dbReference type="ARBA" id="ARBA00023180"/>
    </source>
</evidence>
<dbReference type="InterPro" id="IPR032675">
    <property type="entry name" value="LRR_dom_sf"/>
</dbReference>
<keyword evidence="4" id="KW-0812">Transmembrane</keyword>
<keyword evidence="5 10" id="KW-0732">Signal</keyword>
<dbReference type="PANTHER" id="PTHR48060">
    <property type="entry name" value="DNA DAMAGE-REPAIR/TOLERATION PROTEIN DRT100"/>
    <property type="match status" value="1"/>
</dbReference>
<evidence type="ECO:0000256" key="2">
    <source>
        <dbReference type="ARBA" id="ARBA00009592"/>
    </source>
</evidence>
<evidence type="ECO:0000256" key="4">
    <source>
        <dbReference type="ARBA" id="ARBA00022692"/>
    </source>
</evidence>
<dbReference type="OrthoDB" id="687555at2759"/>
<dbReference type="STRING" id="3775.A0A1Q3BDH8"/>
<dbReference type="InterPro" id="IPR001611">
    <property type="entry name" value="Leu-rich_rpt"/>
</dbReference>
<feature type="signal peptide" evidence="10">
    <location>
        <begin position="1"/>
        <end position="31"/>
    </location>
</feature>
<organism evidence="12 13">
    <name type="scientific">Cephalotus follicularis</name>
    <name type="common">Albany pitcher plant</name>
    <dbReference type="NCBI Taxonomy" id="3775"/>
    <lineage>
        <taxon>Eukaryota</taxon>
        <taxon>Viridiplantae</taxon>
        <taxon>Streptophyta</taxon>
        <taxon>Embryophyta</taxon>
        <taxon>Tracheophyta</taxon>
        <taxon>Spermatophyta</taxon>
        <taxon>Magnoliopsida</taxon>
        <taxon>eudicotyledons</taxon>
        <taxon>Gunneridae</taxon>
        <taxon>Pentapetalae</taxon>
        <taxon>rosids</taxon>
        <taxon>fabids</taxon>
        <taxon>Oxalidales</taxon>
        <taxon>Cephalotaceae</taxon>
        <taxon>Cephalotus</taxon>
    </lineage>
</organism>
<evidence type="ECO:0000256" key="1">
    <source>
        <dbReference type="ARBA" id="ARBA00004479"/>
    </source>
</evidence>
<feature type="chain" id="PRO_5013383747" evidence="10">
    <location>
        <begin position="32"/>
        <end position="226"/>
    </location>
</feature>
<dbReference type="PANTHER" id="PTHR48060:SF21">
    <property type="entry name" value="L DOMAIN-LIKE PROTEIN"/>
    <property type="match status" value="1"/>
</dbReference>
<protein>
    <submittedName>
        <fullName evidence="12">LRR_1 domain-containing protein/LRRNT_2 domain-containing protein</fullName>
    </submittedName>
</protein>
<evidence type="ECO:0000256" key="3">
    <source>
        <dbReference type="ARBA" id="ARBA00022614"/>
    </source>
</evidence>
<evidence type="ECO:0000256" key="10">
    <source>
        <dbReference type="SAM" id="SignalP"/>
    </source>
</evidence>
<comment type="caution">
    <text evidence="12">The sequence shown here is derived from an EMBL/GenBank/DDBJ whole genome shotgun (WGS) entry which is preliminary data.</text>
</comment>
<dbReference type="SUPFAM" id="SSF52058">
    <property type="entry name" value="L domain-like"/>
    <property type="match status" value="1"/>
</dbReference>
<accession>A0A1Q3BDH8</accession>
<evidence type="ECO:0000313" key="12">
    <source>
        <dbReference type="EMBL" id="GAV65872.1"/>
    </source>
</evidence>
<name>A0A1Q3BDH8_CEPFO</name>
<comment type="similarity">
    <text evidence="2">Belongs to the RLP family.</text>
</comment>
<keyword evidence="6" id="KW-0677">Repeat</keyword>
<keyword evidence="3" id="KW-0433">Leucine-rich repeat</keyword>
<dbReference type="InterPro" id="IPR013210">
    <property type="entry name" value="LRR_N_plant-typ"/>
</dbReference>
<dbReference type="Gene3D" id="3.80.10.10">
    <property type="entry name" value="Ribonuclease Inhibitor"/>
    <property type="match status" value="2"/>
</dbReference>
<keyword evidence="13" id="KW-1185">Reference proteome</keyword>
<reference evidence="13" key="1">
    <citation type="submission" date="2016-04" db="EMBL/GenBank/DDBJ databases">
        <title>Cephalotus genome sequencing.</title>
        <authorList>
            <person name="Fukushima K."/>
            <person name="Hasebe M."/>
            <person name="Fang X."/>
        </authorList>
    </citation>
    <scope>NUCLEOTIDE SEQUENCE [LARGE SCALE GENOMIC DNA]</scope>
    <source>
        <strain evidence="13">cv. St1</strain>
    </source>
</reference>
<dbReference type="InterPro" id="IPR053211">
    <property type="entry name" value="DNA_repair-toleration"/>
</dbReference>
<dbReference type="Pfam" id="PF08263">
    <property type="entry name" value="LRRNT_2"/>
    <property type="match status" value="1"/>
</dbReference>
<dbReference type="FunFam" id="3.80.10.10:FF:000275">
    <property type="entry name" value="Leucine-rich repeat receptor-like protein kinase"/>
    <property type="match status" value="1"/>
</dbReference>
<feature type="domain" description="Leucine-rich repeat-containing N-terminal plant-type" evidence="11">
    <location>
        <begin position="42"/>
        <end position="79"/>
    </location>
</feature>
<sequence length="226" mass="25057">MRISPTNLCVFFASFWIHAVLLLLKLFSSFSSNVDVNRRNGTDQLALLQFKAKITRDPLGVLNSWNDTINLCQWHGVTCGRRHLRVTKLALGSLQLSGSISPQIGNLSFLTLLNLNGNSFSDEIPSEIGHLRRLETLYFANNSFSGEIPGNISSCTNLVNISISSSLLIGVDLSRNHLIGPLPTEVEKLTHLEGLYLYENMLSGVIPSRNLYMEGNFFHGPIPLCL</sequence>
<dbReference type="Pfam" id="PF00560">
    <property type="entry name" value="LRR_1"/>
    <property type="match status" value="2"/>
</dbReference>
<evidence type="ECO:0000313" key="13">
    <source>
        <dbReference type="Proteomes" id="UP000187406"/>
    </source>
</evidence>
<keyword evidence="7" id="KW-1133">Transmembrane helix</keyword>
<evidence type="ECO:0000259" key="11">
    <source>
        <dbReference type="Pfam" id="PF08263"/>
    </source>
</evidence>
<proteinExistence type="inferred from homology"/>
<evidence type="ECO:0000256" key="8">
    <source>
        <dbReference type="ARBA" id="ARBA00023136"/>
    </source>
</evidence>
<dbReference type="EMBL" id="BDDD01000436">
    <property type="protein sequence ID" value="GAV65872.1"/>
    <property type="molecule type" value="Genomic_DNA"/>
</dbReference>
<evidence type="ECO:0000256" key="6">
    <source>
        <dbReference type="ARBA" id="ARBA00022737"/>
    </source>
</evidence>
<evidence type="ECO:0000256" key="7">
    <source>
        <dbReference type="ARBA" id="ARBA00022989"/>
    </source>
</evidence>
<gene>
    <name evidence="12" type="ORF">CFOL_v3_09386</name>
</gene>
<keyword evidence="9" id="KW-0325">Glycoprotein</keyword>
<dbReference type="InParanoid" id="A0A1Q3BDH8"/>